<evidence type="ECO:0000313" key="2">
    <source>
        <dbReference type="Proteomes" id="UP001174909"/>
    </source>
</evidence>
<evidence type="ECO:0000313" key="1">
    <source>
        <dbReference type="EMBL" id="CAI8044889.1"/>
    </source>
</evidence>
<comment type="caution">
    <text evidence="1">The sequence shown here is derived from an EMBL/GenBank/DDBJ whole genome shotgun (WGS) entry which is preliminary data.</text>
</comment>
<dbReference type="AlphaFoldDB" id="A0AA35X5E3"/>
<name>A0AA35X5E3_GEOBA</name>
<feature type="non-terminal residue" evidence="1">
    <location>
        <position position="131"/>
    </location>
</feature>
<sequence>YLYLLKSICSASAVQNHLVPSVDKICVSIIIEKFIRYCWYYTEADGRFTQERRSSPGVQNARWTERALRLQHARDIIRKHPQSVVVTEGQWANFSCGIKLPGTIRWRIGDFKAHGIYDYNSGETLPELEGV</sequence>
<proteinExistence type="predicted"/>
<dbReference type="EMBL" id="CASHTH010003432">
    <property type="protein sequence ID" value="CAI8044889.1"/>
    <property type="molecule type" value="Genomic_DNA"/>
</dbReference>
<gene>
    <name evidence="1" type="ORF">GBAR_LOCUS24861</name>
</gene>
<protein>
    <submittedName>
        <fullName evidence="1">Uncharacterized protein</fullName>
    </submittedName>
</protein>
<keyword evidence="2" id="KW-1185">Reference proteome</keyword>
<dbReference type="Proteomes" id="UP001174909">
    <property type="component" value="Unassembled WGS sequence"/>
</dbReference>
<accession>A0AA35X5E3</accession>
<reference evidence="1" key="1">
    <citation type="submission" date="2023-03" db="EMBL/GenBank/DDBJ databases">
        <authorList>
            <person name="Steffen K."/>
            <person name="Cardenas P."/>
        </authorList>
    </citation>
    <scope>NUCLEOTIDE SEQUENCE</scope>
</reference>
<organism evidence="1 2">
    <name type="scientific">Geodia barretti</name>
    <name type="common">Barrett's horny sponge</name>
    <dbReference type="NCBI Taxonomy" id="519541"/>
    <lineage>
        <taxon>Eukaryota</taxon>
        <taxon>Metazoa</taxon>
        <taxon>Porifera</taxon>
        <taxon>Demospongiae</taxon>
        <taxon>Heteroscleromorpha</taxon>
        <taxon>Tetractinellida</taxon>
        <taxon>Astrophorina</taxon>
        <taxon>Geodiidae</taxon>
        <taxon>Geodia</taxon>
    </lineage>
</organism>
<feature type="non-terminal residue" evidence="1">
    <location>
        <position position="1"/>
    </location>
</feature>